<feature type="transmembrane region" description="Helical" evidence="19">
    <location>
        <begin position="77"/>
        <end position="93"/>
    </location>
</feature>
<comment type="pathway">
    <text evidence="3 18">Phospholipid metabolism; CDP-diacylglycerol biosynthesis; CDP-diacylglycerol from sn-glycerol 3-phosphate: step 3/3.</text>
</comment>
<sequence>MKQRIITAILAMIVFIPFVLYGHWPFILFVYFLATIGLFELMRMKRLPVLSLPGITGFAFLWIALLPGSTHFVFTKSEWIVLFSLLLLTYTVLSKNKFTMEDAGFVMLAMVYVAMGFYYFMEARTQSGDEGLATVFLVLFIVWATDTGAYFVGKAIGKNKLWPEISPNKTIEGALGGILLACVVGLVFQMIHPFHYGFLAIAGTAILISIVGQMGDLVESAFKRYFGVKDSGNLLPGHGGILDRLDSVLFVFPVLHLIHFIG</sequence>
<protein>
    <recommendedName>
        <fullName evidence="7 18">Phosphatidate cytidylyltransferase</fullName>
        <ecNumber evidence="6 18">2.7.7.41</ecNumber>
    </recommendedName>
</protein>
<keyword evidence="16" id="KW-0594">Phospholipid biosynthesis</keyword>
<feature type="transmembrane region" description="Helical" evidence="19">
    <location>
        <begin position="105"/>
        <end position="121"/>
    </location>
</feature>
<dbReference type="InterPro" id="IPR000374">
    <property type="entry name" value="PC_trans"/>
</dbReference>
<comment type="subcellular location">
    <subcellularLocation>
        <location evidence="2">Cell membrane</location>
        <topology evidence="2">Multi-pass membrane protein</topology>
    </subcellularLocation>
</comment>
<evidence type="ECO:0000256" key="12">
    <source>
        <dbReference type="ARBA" id="ARBA00022695"/>
    </source>
</evidence>
<dbReference type="GO" id="GO:0004605">
    <property type="term" value="F:phosphatidate cytidylyltransferase activity"/>
    <property type="evidence" value="ECO:0007669"/>
    <property type="project" value="UniProtKB-EC"/>
</dbReference>
<evidence type="ECO:0000256" key="14">
    <source>
        <dbReference type="ARBA" id="ARBA00023098"/>
    </source>
</evidence>
<evidence type="ECO:0000256" key="16">
    <source>
        <dbReference type="ARBA" id="ARBA00023209"/>
    </source>
</evidence>
<evidence type="ECO:0000256" key="17">
    <source>
        <dbReference type="ARBA" id="ARBA00023264"/>
    </source>
</evidence>
<evidence type="ECO:0000313" key="21">
    <source>
        <dbReference type="Proteomes" id="UP001281447"/>
    </source>
</evidence>
<evidence type="ECO:0000256" key="19">
    <source>
        <dbReference type="SAM" id="Phobius"/>
    </source>
</evidence>
<feature type="transmembrane region" description="Helical" evidence="19">
    <location>
        <begin position="6"/>
        <end position="34"/>
    </location>
</feature>
<evidence type="ECO:0000256" key="15">
    <source>
        <dbReference type="ARBA" id="ARBA00023136"/>
    </source>
</evidence>
<feature type="transmembrane region" description="Helical" evidence="19">
    <location>
        <begin position="133"/>
        <end position="152"/>
    </location>
</feature>
<comment type="catalytic activity">
    <reaction evidence="1 18">
        <text>a 1,2-diacyl-sn-glycero-3-phosphate + CTP + H(+) = a CDP-1,2-diacyl-sn-glycerol + diphosphate</text>
        <dbReference type="Rhea" id="RHEA:16229"/>
        <dbReference type="ChEBI" id="CHEBI:15378"/>
        <dbReference type="ChEBI" id="CHEBI:33019"/>
        <dbReference type="ChEBI" id="CHEBI:37563"/>
        <dbReference type="ChEBI" id="CHEBI:58332"/>
        <dbReference type="ChEBI" id="CHEBI:58608"/>
        <dbReference type="EC" id="2.7.7.41"/>
    </reaction>
</comment>
<gene>
    <name evidence="20" type="ORF">RWE15_21280</name>
</gene>
<dbReference type="PANTHER" id="PTHR46382:SF1">
    <property type="entry name" value="PHOSPHATIDATE CYTIDYLYLTRANSFERASE"/>
    <property type="match status" value="1"/>
</dbReference>
<keyword evidence="21" id="KW-1185">Reference proteome</keyword>
<dbReference type="Pfam" id="PF01148">
    <property type="entry name" value="CTP_transf_1"/>
    <property type="match status" value="1"/>
</dbReference>
<evidence type="ECO:0000256" key="9">
    <source>
        <dbReference type="ARBA" id="ARBA00022516"/>
    </source>
</evidence>
<keyword evidence="10 18" id="KW-0808">Transferase</keyword>
<comment type="similarity">
    <text evidence="5 18">Belongs to the CDS family.</text>
</comment>
<dbReference type="PANTHER" id="PTHR46382">
    <property type="entry name" value="PHOSPHATIDATE CYTIDYLYLTRANSFERASE"/>
    <property type="match status" value="1"/>
</dbReference>
<keyword evidence="11 18" id="KW-0812">Transmembrane</keyword>
<feature type="transmembrane region" description="Helical" evidence="19">
    <location>
        <begin position="197"/>
        <end position="215"/>
    </location>
</feature>
<organism evidence="20 21">
    <name type="scientific">Tigheibacillus halophilus</name>
    <dbReference type="NCBI Taxonomy" id="361280"/>
    <lineage>
        <taxon>Bacteria</taxon>
        <taxon>Bacillati</taxon>
        <taxon>Bacillota</taxon>
        <taxon>Bacilli</taxon>
        <taxon>Bacillales</taxon>
        <taxon>Bacillaceae</taxon>
        <taxon>Tigheibacillus</taxon>
    </lineage>
</organism>
<evidence type="ECO:0000256" key="4">
    <source>
        <dbReference type="ARBA" id="ARBA00005189"/>
    </source>
</evidence>
<keyword evidence="8" id="KW-1003">Cell membrane</keyword>
<evidence type="ECO:0000256" key="13">
    <source>
        <dbReference type="ARBA" id="ARBA00022989"/>
    </source>
</evidence>
<evidence type="ECO:0000256" key="18">
    <source>
        <dbReference type="RuleBase" id="RU003938"/>
    </source>
</evidence>
<dbReference type="EC" id="2.7.7.41" evidence="6 18"/>
<accession>A0ABU5CCW6</accession>
<evidence type="ECO:0000256" key="3">
    <source>
        <dbReference type="ARBA" id="ARBA00005119"/>
    </source>
</evidence>
<proteinExistence type="inferred from homology"/>
<comment type="caution">
    <text evidence="20">The sequence shown here is derived from an EMBL/GenBank/DDBJ whole genome shotgun (WGS) entry which is preliminary data.</text>
</comment>
<reference evidence="20 21" key="1">
    <citation type="submission" date="2023-10" db="EMBL/GenBank/DDBJ databases">
        <title>Virgibacillus halophilus 5B73C genome.</title>
        <authorList>
            <person name="Miliotis G."/>
            <person name="Sengupta P."/>
            <person name="Hameed A."/>
            <person name="Chuvochina M."/>
            <person name="Mcdonagh F."/>
            <person name="Simpson A.C."/>
            <person name="Singh N.K."/>
            <person name="Rekha P.D."/>
            <person name="Raman K."/>
            <person name="Hugenholtz P."/>
            <person name="Venkateswaran K."/>
        </authorList>
    </citation>
    <scope>NUCLEOTIDE SEQUENCE [LARGE SCALE GENOMIC DNA]</scope>
    <source>
        <strain evidence="20 21">5B73C</strain>
    </source>
</reference>
<evidence type="ECO:0000256" key="7">
    <source>
        <dbReference type="ARBA" id="ARBA00019373"/>
    </source>
</evidence>
<keyword evidence="17" id="KW-1208">Phospholipid metabolism</keyword>
<keyword evidence="13 19" id="KW-1133">Transmembrane helix</keyword>
<keyword evidence="12 18" id="KW-0548">Nucleotidyltransferase</keyword>
<evidence type="ECO:0000256" key="8">
    <source>
        <dbReference type="ARBA" id="ARBA00022475"/>
    </source>
</evidence>
<evidence type="ECO:0000256" key="1">
    <source>
        <dbReference type="ARBA" id="ARBA00001698"/>
    </source>
</evidence>
<dbReference type="RefSeq" id="WP_390353195.1">
    <property type="nucleotide sequence ID" value="NZ_JBHUIZ010000003.1"/>
</dbReference>
<evidence type="ECO:0000256" key="6">
    <source>
        <dbReference type="ARBA" id="ARBA00012487"/>
    </source>
</evidence>
<keyword evidence="9" id="KW-0444">Lipid biosynthesis</keyword>
<feature type="transmembrane region" description="Helical" evidence="19">
    <location>
        <begin position="46"/>
        <end position="65"/>
    </location>
</feature>
<evidence type="ECO:0000313" key="20">
    <source>
        <dbReference type="EMBL" id="MDY0396399.1"/>
    </source>
</evidence>
<evidence type="ECO:0000256" key="2">
    <source>
        <dbReference type="ARBA" id="ARBA00004651"/>
    </source>
</evidence>
<dbReference type="EMBL" id="JAWDIP010000004">
    <property type="protein sequence ID" value="MDY0396399.1"/>
    <property type="molecule type" value="Genomic_DNA"/>
</dbReference>
<evidence type="ECO:0000256" key="5">
    <source>
        <dbReference type="ARBA" id="ARBA00010185"/>
    </source>
</evidence>
<evidence type="ECO:0000256" key="10">
    <source>
        <dbReference type="ARBA" id="ARBA00022679"/>
    </source>
</evidence>
<name>A0ABU5CCW6_9BACI</name>
<comment type="pathway">
    <text evidence="4">Lipid metabolism.</text>
</comment>
<dbReference type="Proteomes" id="UP001281447">
    <property type="component" value="Unassembled WGS sequence"/>
</dbReference>
<evidence type="ECO:0000256" key="11">
    <source>
        <dbReference type="ARBA" id="ARBA00022692"/>
    </source>
</evidence>
<dbReference type="PROSITE" id="PS01315">
    <property type="entry name" value="CDS"/>
    <property type="match status" value="1"/>
</dbReference>
<keyword evidence="14" id="KW-0443">Lipid metabolism</keyword>
<feature type="transmembrane region" description="Helical" evidence="19">
    <location>
        <begin position="173"/>
        <end position="191"/>
    </location>
</feature>
<keyword evidence="15 19" id="KW-0472">Membrane</keyword>